<evidence type="ECO:0000313" key="2">
    <source>
        <dbReference type="WBParaSite" id="JU765_v2.g2426.t1"/>
    </source>
</evidence>
<accession>A0AC34R0Q1</accession>
<name>A0AC34R0Q1_9BILA</name>
<organism evidence="1 2">
    <name type="scientific">Panagrolaimus sp. JU765</name>
    <dbReference type="NCBI Taxonomy" id="591449"/>
    <lineage>
        <taxon>Eukaryota</taxon>
        <taxon>Metazoa</taxon>
        <taxon>Ecdysozoa</taxon>
        <taxon>Nematoda</taxon>
        <taxon>Chromadorea</taxon>
        <taxon>Rhabditida</taxon>
        <taxon>Tylenchina</taxon>
        <taxon>Panagrolaimomorpha</taxon>
        <taxon>Panagrolaimoidea</taxon>
        <taxon>Panagrolaimidae</taxon>
        <taxon>Panagrolaimus</taxon>
    </lineage>
</organism>
<sequence length="265" mass="30274">MNYQPPPSPIFAESSNDEISPFRTDKDKIHRIRCLVPYLASIVDVVSPSEIWIQHPNHITNKLTQVPTESVKLKPDDLKDLMYVMAPLDSSTLGRARILGIKPDAIVIVRFIDHGFLAAVKSNMLYQMPMAFRTHPWQTVPVVLFGLKPMNNEIWTKEEIQSLKSVLEKYEMFWIIPHFTKDKILDDSKYQRVTMYGLSGEDVDAILKSQDSEFMLGESVTQSYFAELAMPIFQPIPVIDALDQPVFSHNLQTSVQCYVKTIDGE</sequence>
<evidence type="ECO:0000313" key="1">
    <source>
        <dbReference type="Proteomes" id="UP000887576"/>
    </source>
</evidence>
<proteinExistence type="predicted"/>
<dbReference type="Proteomes" id="UP000887576">
    <property type="component" value="Unplaced"/>
</dbReference>
<dbReference type="WBParaSite" id="JU765_v2.g2426.t1">
    <property type="protein sequence ID" value="JU765_v2.g2426.t1"/>
    <property type="gene ID" value="JU765_v2.g2426"/>
</dbReference>
<protein>
    <submittedName>
        <fullName evidence="2">Tudor domain-containing protein</fullName>
    </submittedName>
</protein>
<reference evidence="2" key="1">
    <citation type="submission" date="2022-11" db="UniProtKB">
        <authorList>
            <consortium name="WormBaseParasite"/>
        </authorList>
    </citation>
    <scope>IDENTIFICATION</scope>
</reference>